<name>A0A0N0VEX0_LEPPY</name>
<dbReference type="RefSeq" id="XP_015657960.1">
    <property type="nucleotide sequence ID" value="XM_015803318.1"/>
</dbReference>
<dbReference type="AlphaFoldDB" id="A0A0N0VEX0"/>
<dbReference type="VEuPathDB" id="TriTrypDB:LpyrH10_10_1130"/>
<feature type="compositionally biased region" description="Low complexity" evidence="1">
    <location>
        <begin position="157"/>
        <end position="168"/>
    </location>
</feature>
<evidence type="ECO:0000256" key="1">
    <source>
        <dbReference type="SAM" id="MobiDB-lite"/>
    </source>
</evidence>
<feature type="compositionally biased region" description="Basic and acidic residues" evidence="1">
    <location>
        <begin position="144"/>
        <end position="156"/>
    </location>
</feature>
<evidence type="ECO:0000313" key="2">
    <source>
        <dbReference type="EMBL" id="KPA79521.1"/>
    </source>
</evidence>
<comment type="caution">
    <text evidence="2">The sequence shown here is derived from an EMBL/GenBank/DDBJ whole genome shotgun (WGS) entry which is preliminary data.</text>
</comment>
<keyword evidence="3" id="KW-1185">Reference proteome</keyword>
<accession>A0A0N0VEX0</accession>
<feature type="compositionally biased region" description="Low complexity" evidence="1">
    <location>
        <begin position="85"/>
        <end position="95"/>
    </location>
</feature>
<feature type="region of interest" description="Disordered" evidence="1">
    <location>
        <begin position="71"/>
        <end position="169"/>
    </location>
</feature>
<sequence length="342" mass="37462">MVHDGDDVTQAAAALSTGDALRGCVDPTAHYIFRNCIRAPRAERPKPYLYIEDPSSLALAAVRLRRDERLPAASATSKSEEAGASHEPAAAAATAPQQGRSGEREVAVDEAASSQTWSDEPTSSSSQMLPRTAHAPMAEAATEEGNKNRSTNEKPKLSSSDSLSPPLSAEEVVPVDAANKINRTYLITGALHAEPISAADISKEELIIDIFNALPSEQRRMEILEAFYVAHLQPYEQNASYTGDDWDDMTETKVPRWFGVEFDTRRGCFFVTVFRRRVRIFLFSFLFRALRLFFSGWYCSAWCRRTGSIRVGSTSIPSTRSSSPATPAPSSRVRCPSPPLSG</sequence>
<organism evidence="2 3">
    <name type="scientific">Leptomonas pyrrhocoris</name>
    <name type="common">Firebug parasite</name>
    <dbReference type="NCBI Taxonomy" id="157538"/>
    <lineage>
        <taxon>Eukaryota</taxon>
        <taxon>Discoba</taxon>
        <taxon>Euglenozoa</taxon>
        <taxon>Kinetoplastea</taxon>
        <taxon>Metakinetoplastina</taxon>
        <taxon>Trypanosomatida</taxon>
        <taxon>Trypanosomatidae</taxon>
        <taxon>Leishmaniinae</taxon>
        <taxon>Leptomonas</taxon>
    </lineage>
</organism>
<feature type="compositionally biased region" description="Low complexity" evidence="1">
    <location>
        <begin position="314"/>
        <end position="332"/>
    </location>
</feature>
<dbReference type="EMBL" id="LGTL01000010">
    <property type="protein sequence ID" value="KPA79521.1"/>
    <property type="molecule type" value="Genomic_DNA"/>
</dbReference>
<gene>
    <name evidence="2" type="ORF">ABB37_05344</name>
</gene>
<proteinExistence type="predicted"/>
<feature type="compositionally biased region" description="Polar residues" evidence="1">
    <location>
        <begin position="112"/>
        <end position="129"/>
    </location>
</feature>
<feature type="region of interest" description="Disordered" evidence="1">
    <location>
        <begin position="314"/>
        <end position="342"/>
    </location>
</feature>
<reference evidence="2 3" key="1">
    <citation type="submission" date="2015-07" db="EMBL/GenBank/DDBJ databases">
        <title>High-quality genome of monoxenous trypanosomatid Leptomonas pyrrhocoris.</title>
        <authorList>
            <person name="Flegontov P."/>
            <person name="Butenko A."/>
            <person name="Firsov S."/>
            <person name="Vlcek C."/>
            <person name="Logacheva M.D."/>
            <person name="Field M."/>
            <person name="Filatov D."/>
            <person name="Flegontova O."/>
            <person name="Gerasimov E."/>
            <person name="Jackson A.P."/>
            <person name="Kelly S."/>
            <person name="Opperdoes F."/>
            <person name="O'Reilly A."/>
            <person name="Votypka J."/>
            <person name="Yurchenko V."/>
            <person name="Lukes J."/>
        </authorList>
    </citation>
    <scope>NUCLEOTIDE SEQUENCE [LARGE SCALE GENOMIC DNA]</scope>
    <source>
        <strain evidence="2">H10</strain>
    </source>
</reference>
<dbReference type="GeneID" id="26905634"/>
<evidence type="ECO:0000313" key="3">
    <source>
        <dbReference type="Proteomes" id="UP000037923"/>
    </source>
</evidence>
<dbReference type="Proteomes" id="UP000037923">
    <property type="component" value="Unassembled WGS sequence"/>
</dbReference>
<protein>
    <submittedName>
        <fullName evidence="2">Uncharacterized protein</fullName>
    </submittedName>
</protein>